<dbReference type="EMBL" id="CP015378">
    <property type="protein sequence ID" value="ANC77019.1"/>
    <property type="molecule type" value="Genomic_DNA"/>
</dbReference>
<reference evidence="1 2" key="1">
    <citation type="submission" date="2016-04" db="EMBL/GenBank/DDBJ databases">
        <title>Complete genome sequence of Fictibacillus phosphorivorans G25-29, a strain toxic to nematodes.</title>
        <authorList>
            <person name="Zheng Z."/>
        </authorList>
    </citation>
    <scope>NUCLEOTIDE SEQUENCE [LARGE SCALE GENOMIC DNA]</scope>
    <source>
        <strain evidence="1 2">G25-29</strain>
    </source>
</reference>
<name>A0A161J6W3_9BACL</name>
<dbReference type="KEGG" id="fpn:ABE65_009475"/>
<sequence>MRDSCGTGWQVRHLKVKRINVAHRLPRGKRATWNVNQLQSKATMNTKTAIKKGMKIWKQKNLV</sequence>
<protein>
    <submittedName>
        <fullName evidence="1">Uncharacterized protein</fullName>
    </submittedName>
</protein>
<accession>A0A161J6W3</accession>
<evidence type="ECO:0000313" key="1">
    <source>
        <dbReference type="EMBL" id="ANC77019.1"/>
    </source>
</evidence>
<gene>
    <name evidence="1" type="ORF">ABE65_009475</name>
</gene>
<keyword evidence="2" id="KW-1185">Reference proteome</keyword>
<dbReference type="STRING" id="1221500.ABE65_009475"/>
<proteinExistence type="predicted"/>
<organism evidence="1 2">
    <name type="scientific">Fictibacillus phosphorivorans</name>
    <dbReference type="NCBI Taxonomy" id="1221500"/>
    <lineage>
        <taxon>Bacteria</taxon>
        <taxon>Bacillati</taxon>
        <taxon>Bacillota</taxon>
        <taxon>Bacilli</taxon>
        <taxon>Bacillales</taxon>
        <taxon>Fictibacillaceae</taxon>
        <taxon>Fictibacillus</taxon>
    </lineage>
</organism>
<dbReference type="AlphaFoldDB" id="A0A161J6W3"/>
<dbReference type="Proteomes" id="UP000076623">
    <property type="component" value="Chromosome"/>
</dbReference>
<evidence type="ECO:0000313" key="2">
    <source>
        <dbReference type="Proteomes" id="UP000076623"/>
    </source>
</evidence>